<sequence>MSTIVFNCLVKPEEAGKLAEAFSAKLSEFARAGRVEDVQVQLEEGLADEQLVSQWEKENPDESLGDRQVYKYVLRLQMRGGSLNELAMDLSELLTPRADLPPDPVLREFDEMLEAVATYPWNVAVFR</sequence>
<gene>
    <name evidence="1" type="ORF">CLAC_07515</name>
</gene>
<dbReference type="EMBL" id="CP006841">
    <property type="protein sequence ID" value="ALA67577.1"/>
    <property type="molecule type" value="Genomic_DNA"/>
</dbReference>
<accession>A0A0K2H0K2</accession>
<dbReference type="PATRIC" id="fig|1408189.4.peg.1504"/>
<dbReference type="OrthoDB" id="4773472at2"/>
<evidence type="ECO:0000313" key="1">
    <source>
        <dbReference type="EMBL" id="ALA67577.1"/>
    </source>
</evidence>
<dbReference type="KEGG" id="clw:CLAC_07515"/>
<organism evidence="1 2">
    <name type="scientific">Corynebacterium lactis RW2-5</name>
    <dbReference type="NCBI Taxonomy" id="1408189"/>
    <lineage>
        <taxon>Bacteria</taxon>
        <taxon>Bacillati</taxon>
        <taxon>Actinomycetota</taxon>
        <taxon>Actinomycetes</taxon>
        <taxon>Mycobacteriales</taxon>
        <taxon>Corynebacteriaceae</taxon>
        <taxon>Corynebacterium</taxon>
    </lineage>
</organism>
<keyword evidence="2" id="KW-1185">Reference proteome</keyword>
<name>A0A0K2H0K2_9CORY</name>
<protein>
    <submittedName>
        <fullName evidence="1">Uncharacterized protein</fullName>
    </submittedName>
</protein>
<dbReference type="RefSeq" id="WP_053412355.1">
    <property type="nucleotide sequence ID" value="NZ_CP006841.1"/>
</dbReference>
<dbReference type="STRING" id="1408189.CLAC_07515"/>
<reference evidence="1 2" key="1">
    <citation type="submission" date="2013-10" db="EMBL/GenBank/DDBJ databases">
        <title>Complete genome sequence of Corynebacterium lactis DSM 45799(T), isolated from raw cow milk.</title>
        <authorList>
            <person name="Ruckert C."/>
            <person name="Albersmeier A."/>
            <person name="Lipski A."/>
            <person name="Kalinowski J."/>
        </authorList>
    </citation>
    <scope>NUCLEOTIDE SEQUENCE [LARGE SCALE GENOMIC DNA]</scope>
    <source>
        <strain evidence="1 2">RW2-5</strain>
    </source>
</reference>
<proteinExistence type="predicted"/>
<evidence type="ECO:0000313" key="2">
    <source>
        <dbReference type="Proteomes" id="UP000058446"/>
    </source>
</evidence>
<dbReference type="AlphaFoldDB" id="A0A0K2H0K2"/>
<dbReference type="Proteomes" id="UP000058446">
    <property type="component" value="Chromosome"/>
</dbReference>